<evidence type="ECO:0000313" key="1">
    <source>
        <dbReference type="EMBL" id="KAK4045558.1"/>
    </source>
</evidence>
<organism evidence="1 2">
    <name type="scientific">Daphnia magna</name>
    <dbReference type="NCBI Taxonomy" id="35525"/>
    <lineage>
        <taxon>Eukaryota</taxon>
        <taxon>Metazoa</taxon>
        <taxon>Ecdysozoa</taxon>
        <taxon>Arthropoda</taxon>
        <taxon>Crustacea</taxon>
        <taxon>Branchiopoda</taxon>
        <taxon>Diplostraca</taxon>
        <taxon>Cladocera</taxon>
        <taxon>Anomopoda</taxon>
        <taxon>Daphniidae</taxon>
        <taxon>Daphnia</taxon>
    </lineage>
</organism>
<name>A0ABR0BAF3_9CRUS</name>
<comment type="caution">
    <text evidence="1">The sequence shown here is derived from an EMBL/GenBank/DDBJ whole genome shotgun (WGS) entry which is preliminary data.</text>
</comment>
<evidence type="ECO:0000313" key="2">
    <source>
        <dbReference type="Proteomes" id="UP001234178"/>
    </source>
</evidence>
<keyword evidence="2" id="KW-1185">Reference proteome</keyword>
<accession>A0ABR0BAF3</accession>
<protein>
    <submittedName>
        <fullName evidence="1">Uncharacterized protein</fullName>
    </submittedName>
</protein>
<sequence length="74" mass="8703">MGIGPWTNHWTFLNMPYRSWIGRNSQWSHRRCSNENVTHPRWFCPFALSYPFADPGVPLLPAHFRSDAVSTVNW</sequence>
<dbReference type="EMBL" id="JAOYFB010000044">
    <property type="protein sequence ID" value="KAK4045558.1"/>
    <property type="molecule type" value="Genomic_DNA"/>
</dbReference>
<gene>
    <name evidence="1" type="ORF">OUZ56_033182</name>
</gene>
<dbReference type="Proteomes" id="UP001234178">
    <property type="component" value="Unassembled WGS sequence"/>
</dbReference>
<proteinExistence type="predicted"/>
<reference evidence="1 2" key="1">
    <citation type="journal article" date="2023" name="Nucleic Acids Res.">
        <title>The hologenome of Daphnia magna reveals possible DNA methylation and microbiome-mediated evolution of the host genome.</title>
        <authorList>
            <person name="Chaturvedi A."/>
            <person name="Li X."/>
            <person name="Dhandapani V."/>
            <person name="Marshall H."/>
            <person name="Kissane S."/>
            <person name="Cuenca-Cambronero M."/>
            <person name="Asole G."/>
            <person name="Calvet F."/>
            <person name="Ruiz-Romero M."/>
            <person name="Marangio P."/>
            <person name="Guigo R."/>
            <person name="Rago D."/>
            <person name="Mirbahai L."/>
            <person name="Eastwood N."/>
            <person name="Colbourne J.K."/>
            <person name="Zhou J."/>
            <person name="Mallon E."/>
            <person name="Orsini L."/>
        </authorList>
    </citation>
    <scope>NUCLEOTIDE SEQUENCE [LARGE SCALE GENOMIC DNA]</scope>
    <source>
        <strain evidence="1">LRV0_1</strain>
    </source>
</reference>